<name>A0A5M3W2L7_9ACTN</name>
<gene>
    <name evidence="2" type="ORF">Acor_50320</name>
</gene>
<evidence type="ECO:0000256" key="1">
    <source>
        <dbReference type="SAM" id="MobiDB-lite"/>
    </source>
</evidence>
<feature type="region of interest" description="Disordered" evidence="1">
    <location>
        <begin position="36"/>
        <end position="69"/>
    </location>
</feature>
<dbReference type="EMBL" id="BLAD01000063">
    <property type="protein sequence ID" value="GES02966.1"/>
    <property type="molecule type" value="Genomic_DNA"/>
</dbReference>
<dbReference type="Proteomes" id="UP000334990">
    <property type="component" value="Unassembled WGS sequence"/>
</dbReference>
<sequence length="100" mass="10856">MSMPTDVAANRRPVSVGLNARCAEYGMSRLPAAAKYAAGRRQRDRGPGGLSDLPVDGQRERVNPDEPGRDHVVAEVVEIRGTQAVCHQKSAQRGRLAQQH</sequence>
<feature type="compositionally biased region" description="Basic and acidic residues" evidence="1">
    <location>
        <begin position="57"/>
        <end position="69"/>
    </location>
</feature>
<accession>A0A5M3W2L7</accession>
<keyword evidence="3" id="KW-1185">Reference proteome</keyword>
<evidence type="ECO:0000313" key="3">
    <source>
        <dbReference type="Proteomes" id="UP000334990"/>
    </source>
</evidence>
<protein>
    <submittedName>
        <fullName evidence="2">Uncharacterized protein</fullName>
    </submittedName>
</protein>
<dbReference type="AlphaFoldDB" id="A0A5M3W2L7"/>
<comment type="caution">
    <text evidence="2">The sequence shown here is derived from an EMBL/GenBank/DDBJ whole genome shotgun (WGS) entry which is preliminary data.</text>
</comment>
<reference evidence="2 3" key="1">
    <citation type="submission" date="2019-10" db="EMBL/GenBank/DDBJ databases">
        <title>Whole genome shotgun sequence of Acrocarpospora corrugata NBRC 13972.</title>
        <authorList>
            <person name="Ichikawa N."/>
            <person name="Kimura A."/>
            <person name="Kitahashi Y."/>
            <person name="Komaki H."/>
            <person name="Oguchi A."/>
        </authorList>
    </citation>
    <scope>NUCLEOTIDE SEQUENCE [LARGE SCALE GENOMIC DNA]</scope>
    <source>
        <strain evidence="2 3">NBRC 13972</strain>
    </source>
</reference>
<evidence type="ECO:0000313" key="2">
    <source>
        <dbReference type="EMBL" id="GES02966.1"/>
    </source>
</evidence>
<organism evidence="2 3">
    <name type="scientific">Acrocarpospora corrugata</name>
    <dbReference type="NCBI Taxonomy" id="35763"/>
    <lineage>
        <taxon>Bacteria</taxon>
        <taxon>Bacillati</taxon>
        <taxon>Actinomycetota</taxon>
        <taxon>Actinomycetes</taxon>
        <taxon>Streptosporangiales</taxon>
        <taxon>Streptosporangiaceae</taxon>
        <taxon>Acrocarpospora</taxon>
    </lineage>
</organism>
<proteinExistence type="predicted"/>